<dbReference type="PANTHER" id="PTHR46250">
    <property type="entry name" value="MYB/SANT-LIKE DNA-BINDING DOMAIN PROTEIN-RELATED"/>
    <property type="match status" value="1"/>
</dbReference>
<sequence>MAVCGSNASSYQGKKVVTCRQMWTKPEEDVLVQSLKEIISTGWKADNGFRVGYLNIFQDKIMRAFPRTDLRANPHISSKMHSWKKQYNSLYTIFGGTGIGWNPTTKMIDTVDDAAWETTCKNKPNARTMRYKSWPYYDSWCEVFGKGRANGTGAEDFQDALNGDMDTTYTPRVEEVGTTSFCRPGSSSISKQPKKGKIKKDDGVIGPIMEGINKFTDKIDSRLGEIVSKMGHEYELTRKCEAVFDIVNQISDLTIDENLVATNMIVKNTQVLAMFFSLPENAKVGQVRLMLEEKSKRSILGSCG</sequence>
<reference evidence="2" key="1">
    <citation type="submission" date="2019-10" db="EMBL/GenBank/DDBJ databases">
        <authorList>
            <person name="Zhang R."/>
            <person name="Pan Y."/>
            <person name="Wang J."/>
            <person name="Ma R."/>
            <person name="Yu S."/>
        </authorList>
    </citation>
    <scope>NUCLEOTIDE SEQUENCE</scope>
    <source>
        <strain evidence="2">LA-IB0</strain>
        <tissue evidence="2">Leaf</tissue>
    </source>
</reference>
<name>A0AAV6WQW5_9LAMI</name>
<dbReference type="Pfam" id="PF12776">
    <property type="entry name" value="Myb_DNA-bind_3"/>
    <property type="match status" value="1"/>
</dbReference>
<organism evidence="2 3">
    <name type="scientific">Buddleja alternifolia</name>
    <dbReference type="NCBI Taxonomy" id="168488"/>
    <lineage>
        <taxon>Eukaryota</taxon>
        <taxon>Viridiplantae</taxon>
        <taxon>Streptophyta</taxon>
        <taxon>Embryophyta</taxon>
        <taxon>Tracheophyta</taxon>
        <taxon>Spermatophyta</taxon>
        <taxon>Magnoliopsida</taxon>
        <taxon>eudicotyledons</taxon>
        <taxon>Gunneridae</taxon>
        <taxon>Pentapetalae</taxon>
        <taxon>asterids</taxon>
        <taxon>lamiids</taxon>
        <taxon>Lamiales</taxon>
        <taxon>Scrophulariaceae</taxon>
        <taxon>Buddlejeae</taxon>
        <taxon>Buddleja</taxon>
    </lineage>
</organism>
<dbReference type="InterPro" id="IPR024752">
    <property type="entry name" value="Myb/SANT-like_dom"/>
</dbReference>
<evidence type="ECO:0000259" key="1">
    <source>
        <dbReference type="Pfam" id="PF12776"/>
    </source>
</evidence>
<protein>
    <recommendedName>
        <fullName evidence="1">Myb/SANT-like domain-containing protein</fullName>
    </recommendedName>
</protein>
<accession>A0AAV6WQW5</accession>
<dbReference type="EMBL" id="WHWC01000011">
    <property type="protein sequence ID" value="KAG8373406.1"/>
    <property type="molecule type" value="Genomic_DNA"/>
</dbReference>
<dbReference type="AlphaFoldDB" id="A0AAV6WQW5"/>
<comment type="caution">
    <text evidence="2">The sequence shown here is derived from an EMBL/GenBank/DDBJ whole genome shotgun (WGS) entry which is preliminary data.</text>
</comment>
<evidence type="ECO:0000313" key="2">
    <source>
        <dbReference type="EMBL" id="KAG8373406.1"/>
    </source>
</evidence>
<dbReference type="Proteomes" id="UP000826271">
    <property type="component" value="Unassembled WGS sequence"/>
</dbReference>
<gene>
    <name evidence="2" type="ORF">BUALT_Bualt11G0021000</name>
</gene>
<proteinExistence type="predicted"/>
<feature type="domain" description="Myb/SANT-like" evidence="1">
    <location>
        <begin position="22"/>
        <end position="117"/>
    </location>
</feature>
<evidence type="ECO:0000313" key="3">
    <source>
        <dbReference type="Proteomes" id="UP000826271"/>
    </source>
</evidence>
<keyword evidence="3" id="KW-1185">Reference proteome</keyword>
<dbReference type="PANTHER" id="PTHR46250:SF15">
    <property type="entry name" value="OS01G0523800 PROTEIN"/>
    <property type="match status" value="1"/>
</dbReference>